<feature type="region of interest" description="Disordered" evidence="1">
    <location>
        <begin position="87"/>
        <end position="123"/>
    </location>
</feature>
<dbReference type="EMBL" id="PGOL01000496">
    <property type="protein sequence ID" value="PKI69518.1"/>
    <property type="molecule type" value="Genomic_DNA"/>
</dbReference>
<dbReference type="Proteomes" id="UP000233551">
    <property type="component" value="Unassembled WGS sequence"/>
</dbReference>
<feature type="compositionally biased region" description="Basic residues" evidence="1">
    <location>
        <begin position="91"/>
        <end position="104"/>
    </location>
</feature>
<sequence length="123" mass="13998">MVETLSTPTEDFWQNLMKKESTVQFLVDHIKVAMTHMCNPCTRRPVNAVVEPQKTSAQIKHVVKGRVITMEENSWESIPTSFTPIIERRPIRATKPRSKKKKKKLPEVGSVQVSTEGGCLRPK</sequence>
<reference evidence="2 3" key="1">
    <citation type="submission" date="2017-11" db="EMBL/GenBank/DDBJ databases">
        <title>De-novo sequencing of pomegranate (Punica granatum L.) genome.</title>
        <authorList>
            <person name="Akparov Z."/>
            <person name="Amiraslanov A."/>
            <person name="Hajiyeva S."/>
            <person name="Abbasov M."/>
            <person name="Kaur K."/>
            <person name="Hamwieh A."/>
            <person name="Solovyev V."/>
            <person name="Salamov A."/>
            <person name="Braich B."/>
            <person name="Kosarev P."/>
            <person name="Mahmoud A."/>
            <person name="Hajiyev E."/>
            <person name="Babayeva S."/>
            <person name="Izzatullayeva V."/>
            <person name="Mammadov A."/>
            <person name="Mammadov A."/>
            <person name="Sharifova S."/>
            <person name="Ojaghi J."/>
            <person name="Eynullazada K."/>
            <person name="Bayramov B."/>
            <person name="Abdulazimova A."/>
            <person name="Shahmuradov I."/>
        </authorList>
    </citation>
    <scope>NUCLEOTIDE SEQUENCE [LARGE SCALE GENOMIC DNA]</scope>
    <source>
        <strain evidence="3">cv. AG2017</strain>
        <tissue evidence="2">Leaf</tissue>
    </source>
</reference>
<evidence type="ECO:0000256" key="1">
    <source>
        <dbReference type="SAM" id="MobiDB-lite"/>
    </source>
</evidence>
<comment type="caution">
    <text evidence="2">The sequence shown here is derived from an EMBL/GenBank/DDBJ whole genome shotgun (WGS) entry which is preliminary data.</text>
</comment>
<evidence type="ECO:0000313" key="2">
    <source>
        <dbReference type="EMBL" id="PKI69518.1"/>
    </source>
</evidence>
<dbReference type="AlphaFoldDB" id="A0A2I0KM13"/>
<gene>
    <name evidence="2" type="ORF">CRG98_010093</name>
</gene>
<name>A0A2I0KM13_PUNGR</name>
<protein>
    <submittedName>
        <fullName evidence="2">Uncharacterized protein</fullName>
    </submittedName>
</protein>
<proteinExistence type="predicted"/>
<evidence type="ECO:0000313" key="3">
    <source>
        <dbReference type="Proteomes" id="UP000233551"/>
    </source>
</evidence>
<organism evidence="2 3">
    <name type="scientific">Punica granatum</name>
    <name type="common">Pomegranate</name>
    <dbReference type="NCBI Taxonomy" id="22663"/>
    <lineage>
        <taxon>Eukaryota</taxon>
        <taxon>Viridiplantae</taxon>
        <taxon>Streptophyta</taxon>
        <taxon>Embryophyta</taxon>
        <taxon>Tracheophyta</taxon>
        <taxon>Spermatophyta</taxon>
        <taxon>Magnoliopsida</taxon>
        <taxon>eudicotyledons</taxon>
        <taxon>Gunneridae</taxon>
        <taxon>Pentapetalae</taxon>
        <taxon>rosids</taxon>
        <taxon>malvids</taxon>
        <taxon>Myrtales</taxon>
        <taxon>Lythraceae</taxon>
        <taxon>Punica</taxon>
    </lineage>
</organism>
<accession>A0A2I0KM13</accession>
<keyword evidence="3" id="KW-1185">Reference proteome</keyword>